<organism evidence="3 4">
    <name type="scientific">Raineyella fluvialis</name>
    <dbReference type="NCBI Taxonomy" id="2662261"/>
    <lineage>
        <taxon>Bacteria</taxon>
        <taxon>Bacillati</taxon>
        <taxon>Actinomycetota</taxon>
        <taxon>Actinomycetes</taxon>
        <taxon>Propionibacteriales</taxon>
        <taxon>Propionibacteriaceae</taxon>
        <taxon>Raineyella</taxon>
    </lineage>
</organism>
<evidence type="ECO:0000313" key="4">
    <source>
        <dbReference type="Proteomes" id="UP000386847"/>
    </source>
</evidence>
<feature type="compositionally biased region" description="Pro residues" evidence="1">
    <location>
        <begin position="39"/>
        <end position="54"/>
    </location>
</feature>
<reference evidence="3 4" key="1">
    <citation type="submission" date="2019-10" db="EMBL/GenBank/DDBJ databases">
        <title>Genomic analysis of Raineyella sp. CBA3103.</title>
        <authorList>
            <person name="Roh S.W."/>
        </authorList>
    </citation>
    <scope>NUCLEOTIDE SEQUENCE [LARGE SCALE GENOMIC DNA]</scope>
    <source>
        <strain evidence="3 4">CBA3103</strain>
    </source>
</reference>
<feature type="region of interest" description="Disordered" evidence="1">
    <location>
        <begin position="1"/>
        <end position="57"/>
    </location>
</feature>
<evidence type="ECO:0000313" key="3">
    <source>
        <dbReference type="EMBL" id="QGF22524.1"/>
    </source>
</evidence>
<name>A0A5Q2FAW7_9ACTN</name>
<keyword evidence="2" id="KW-1133">Transmembrane helix</keyword>
<dbReference type="RefSeq" id="WP_153571034.1">
    <property type="nucleotide sequence ID" value="NZ_CP045725.1"/>
</dbReference>
<keyword evidence="2" id="KW-0812">Transmembrane</keyword>
<keyword evidence="2" id="KW-0472">Membrane</keyword>
<protein>
    <submittedName>
        <fullName evidence="3">DUF3017 domain-containing protein</fullName>
    </submittedName>
</protein>
<feature type="transmembrane region" description="Helical" evidence="2">
    <location>
        <begin position="99"/>
        <end position="116"/>
    </location>
</feature>
<dbReference type="InterPro" id="IPR021385">
    <property type="entry name" value="DUF3017"/>
</dbReference>
<evidence type="ECO:0000256" key="2">
    <source>
        <dbReference type="SAM" id="Phobius"/>
    </source>
</evidence>
<dbReference type="Proteomes" id="UP000386847">
    <property type="component" value="Chromosome"/>
</dbReference>
<dbReference type="Pfam" id="PF11222">
    <property type="entry name" value="DUF3017"/>
    <property type="match status" value="1"/>
</dbReference>
<dbReference type="EMBL" id="CP045725">
    <property type="protein sequence ID" value="QGF22524.1"/>
    <property type="molecule type" value="Genomic_DNA"/>
</dbReference>
<feature type="transmembrane region" description="Helical" evidence="2">
    <location>
        <begin position="71"/>
        <end position="93"/>
    </location>
</feature>
<keyword evidence="4" id="KW-1185">Reference proteome</keyword>
<dbReference type="KEGG" id="rain:Rai3103_01180"/>
<proteinExistence type="predicted"/>
<evidence type="ECO:0000256" key="1">
    <source>
        <dbReference type="SAM" id="MobiDB-lite"/>
    </source>
</evidence>
<feature type="transmembrane region" description="Helical" evidence="2">
    <location>
        <begin position="128"/>
        <end position="147"/>
    </location>
</feature>
<accession>A0A5Q2FAW7</accession>
<feature type="compositionally biased region" description="Basic and acidic residues" evidence="1">
    <location>
        <begin position="17"/>
        <end position="29"/>
    </location>
</feature>
<dbReference type="AlphaFoldDB" id="A0A5Q2FAW7"/>
<gene>
    <name evidence="3" type="ORF">Rai3103_01180</name>
</gene>
<sequence>MKDASRAGTGDSGADPDPGHAEGRSEELGVGRPLGPDAPLIPDPPAPGAVPPAGVPFVGRERTRRDPGLRWTWLAVVVTIMAAGVVVIAFGLWQLGSSLIGAGMIIGALMRLGLPSRQAGLLLVRGRIFDVLWMLAIGVGIIVMVLVRS</sequence>